<dbReference type="GO" id="GO:0032580">
    <property type="term" value="C:Golgi cisterna membrane"/>
    <property type="evidence" value="ECO:0007669"/>
    <property type="project" value="UniProtKB-SubCell"/>
</dbReference>
<evidence type="ECO:0000256" key="9">
    <source>
        <dbReference type="ARBA" id="ARBA00022989"/>
    </source>
</evidence>
<dbReference type="Pfam" id="PF16363">
    <property type="entry name" value="GDP_Man_Dehyd"/>
    <property type="match status" value="1"/>
</dbReference>
<keyword evidence="10" id="KW-0520">NAD</keyword>
<evidence type="ECO:0000256" key="5">
    <source>
        <dbReference type="ARBA" id="ARBA00012290"/>
    </source>
</evidence>
<evidence type="ECO:0000313" key="15">
    <source>
        <dbReference type="EMBL" id="SVD60543.1"/>
    </source>
</evidence>
<dbReference type="GO" id="GO:0042732">
    <property type="term" value="P:D-xylose metabolic process"/>
    <property type="evidence" value="ECO:0007669"/>
    <property type="project" value="InterPro"/>
</dbReference>
<keyword evidence="8" id="KW-0735">Signal-anchor</keyword>
<proteinExistence type="inferred from homology"/>
<dbReference type="InterPro" id="IPR044516">
    <property type="entry name" value="UXS-like"/>
</dbReference>
<evidence type="ECO:0000256" key="10">
    <source>
        <dbReference type="ARBA" id="ARBA00023027"/>
    </source>
</evidence>
<evidence type="ECO:0000256" key="11">
    <source>
        <dbReference type="ARBA" id="ARBA00023034"/>
    </source>
</evidence>
<evidence type="ECO:0000256" key="13">
    <source>
        <dbReference type="ARBA" id="ARBA00023239"/>
    </source>
</evidence>
<keyword evidence="13" id="KW-0456">Lyase</keyword>
<evidence type="ECO:0000256" key="2">
    <source>
        <dbReference type="ARBA" id="ARBA00004447"/>
    </source>
</evidence>
<comment type="cofactor">
    <cofactor evidence="1">
        <name>NAD(+)</name>
        <dbReference type="ChEBI" id="CHEBI:57540"/>
    </cofactor>
</comment>
<comment type="subcellular location">
    <subcellularLocation>
        <location evidence="2">Golgi apparatus</location>
        <location evidence="2">Golgi stack membrane</location>
        <topology evidence="2">Single-pass type II membrane protein</topology>
    </subcellularLocation>
</comment>
<evidence type="ECO:0000256" key="12">
    <source>
        <dbReference type="ARBA" id="ARBA00023136"/>
    </source>
</evidence>
<evidence type="ECO:0000256" key="3">
    <source>
        <dbReference type="ARBA" id="ARBA00005100"/>
    </source>
</evidence>
<keyword evidence="6" id="KW-0812">Transmembrane</keyword>
<comment type="similarity">
    <text evidence="4">Belongs to the NAD(P)-dependent epimerase/dehydratase family. UDP-glucuronic acid decarboxylase subfamily.</text>
</comment>
<dbReference type="InterPro" id="IPR016040">
    <property type="entry name" value="NAD(P)-bd_dom"/>
</dbReference>
<gene>
    <name evidence="15" type="ORF">METZ01_LOCUS413397</name>
</gene>
<evidence type="ECO:0000256" key="1">
    <source>
        <dbReference type="ARBA" id="ARBA00001911"/>
    </source>
</evidence>
<feature type="non-terminal residue" evidence="15">
    <location>
        <position position="74"/>
    </location>
</feature>
<keyword evidence="7" id="KW-0210">Decarboxylase</keyword>
<protein>
    <recommendedName>
        <fullName evidence="5">UDP-glucuronate decarboxylase</fullName>
        <ecNumber evidence="5">4.1.1.35</ecNumber>
    </recommendedName>
</protein>
<evidence type="ECO:0000256" key="8">
    <source>
        <dbReference type="ARBA" id="ARBA00022968"/>
    </source>
</evidence>
<keyword evidence="12" id="KW-0472">Membrane</keyword>
<dbReference type="GO" id="GO:0070403">
    <property type="term" value="F:NAD+ binding"/>
    <property type="evidence" value="ECO:0007669"/>
    <property type="project" value="InterPro"/>
</dbReference>
<keyword evidence="9" id="KW-1133">Transmembrane helix</keyword>
<name>A0A382WP55_9ZZZZ</name>
<organism evidence="15">
    <name type="scientific">marine metagenome</name>
    <dbReference type="NCBI Taxonomy" id="408172"/>
    <lineage>
        <taxon>unclassified sequences</taxon>
        <taxon>metagenomes</taxon>
        <taxon>ecological metagenomes</taxon>
    </lineage>
</organism>
<evidence type="ECO:0000259" key="14">
    <source>
        <dbReference type="Pfam" id="PF16363"/>
    </source>
</evidence>
<dbReference type="PANTHER" id="PTHR43078">
    <property type="entry name" value="UDP-GLUCURONIC ACID DECARBOXYLASE-RELATED"/>
    <property type="match status" value="1"/>
</dbReference>
<feature type="domain" description="NAD(P)-binding" evidence="14">
    <location>
        <begin position="9"/>
        <end position="71"/>
    </location>
</feature>
<comment type="pathway">
    <text evidence="3">Nucleotide-sugar biosynthesis; UDP-alpha-D-xylose biosynthesis; UDP-alpha-D-xylose from UDP-alpha-D-glucuronate: step 1/1.</text>
</comment>
<accession>A0A382WP55</accession>
<evidence type="ECO:0000256" key="6">
    <source>
        <dbReference type="ARBA" id="ARBA00022692"/>
    </source>
</evidence>
<dbReference type="EMBL" id="UINC01161387">
    <property type="protein sequence ID" value="SVD60543.1"/>
    <property type="molecule type" value="Genomic_DNA"/>
</dbReference>
<dbReference type="EC" id="4.1.1.35" evidence="5"/>
<evidence type="ECO:0000256" key="4">
    <source>
        <dbReference type="ARBA" id="ARBA00007505"/>
    </source>
</evidence>
<dbReference type="Gene3D" id="3.40.50.720">
    <property type="entry name" value="NAD(P)-binding Rossmann-like Domain"/>
    <property type="match status" value="1"/>
</dbReference>
<dbReference type="PANTHER" id="PTHR43078:SF6">
    <property type="entry name" value="UDP-GLUCURONIC ACID DECARBOXYLASE 1"/>
    <property type="match status" value="1"/>
</dbReference>
<dbReference type="GO" id="GO:0048040">
    <property type="term" value="F:UDP-glucuronate decarboxylase activity"/>
    <property type="evidence" value="ECO:0007669"/>
    <property type="project" value="UniProtKB-EC"/>
</dbReference>
<sequence>MNILGKNILVTGGAGFIGSHLVDMLLQEDVAKVIVFDNFIRGDIKNLEQALQDDRVEIFEVKGDLIRVDEVNRA</sequence>
<dbReference type="InterPro" id="IPR036291">
    <property type="entry name" value="NAD(P)-bd_dom_sf"/>
</dbReference>
<reference evidence="15" key="1">
    <citation type="submission" date="2018-05" db="EMBL/GenBank/DDBJ databases">
        <authorList>
            <person name="Lanie J.A."/>
            <person name="Ng W.-L."/>
            <person name="Kazmierczak K.M."/>
            <person name="Andrzejewski T.M."/>
            <person name="Davidsen T.M."/>
            <person name="Wayne K.J."/>
            <person name="Tettelin H."/>
            <person name="Glass J.I."/>
            <person name="Rusch D."/>
            <person name="Podicherti R."/>
            <person name="Tsui H.-C.T."/>
            <person name="Winkler M.E."/>
        </authorList>
    </citation>
    <scope>NUCLEOTIDE SEQUENCE</scope>
</reference>
<keyword evidence="11" id="KW-0333">Golgi apparatus</keyword>
<dbReference type="SUPFAM" id="SSF51735">
    <property type="entry name" value="NAD(P)-binding Rossmann-fold domains"/>
    <property type="match status" value="1"/>
</dbReference>
<dbReference type="AlphaFoldDB" id="A0A382WP55"/>
<evidence type="ECO:0000256" key="7">
    <source>
        <dbReference type="ARBA" id="ARBA00022793"/>
    </source>
</evidence>